<dbReference type="Gene3D" id="1.10.10.10">
    <property type="entry name" value="Winged helix-like DNA-binding domain superfamily/Winged helix DNA-binding domain"/>
    <property type="match status" value="1"/>
</dbReference>
<evidence type="ECO:0000259" key="5">
    <source>
        <dbReference type="PROSITE" id="PS50043"/>
    </source>
</evidence>
<dbReference type="SMART" id="SM00421">
    <property type="entry name" value="HTH_LUXR"/>
    <property type="match status" value="1"/>
</dbReference>
<dbReference type="InterPro" id="IPR036388">
    <property type="entry name" value="WH-like_DNA-bd_sf"/>
</dbReference>
<accession>A0A6J4S9P7</accession>
<evidence type="ECO:0000256" key="1">
    <source>
        <dbReference type="ARBA" id="ARBA00023015"/>
    </source>
</evidence>
<dbReference type="InterPro" id="IPR016032">
    <property type="entry name" value="Sig_transdc_resp-reg_C-effctor"/>
</dbReference>
<sequence length="425" mass="46258">MEWALDGAGVEAVGALRREIMAYLRRHAEPDSDFAGAEIVVAELLANAFEHAPGPAWVRASWARERPRLEVHDLGPGFTLDAELPQPVAERGRGLFLVNAIADQVELAAKPRRGSKMTVTLPVRRRVQASHDPPRRSGALPALEEASEDGTFGKEPFLRALTVELAQVMEAREGPDVAEAVVAQVGANVGGRMEEAYRAARGITDRLSPQQIADLYVRLKGAIDGSFYVISADEQKIVLGNRNCPFGPVVQRQPGLCRMTSSVFGGIAARNTGSSAVVLEERIALGDPECRVVVWLGGQAPPDPDGAHHYLAPVDDGDADPALVEACRAAMRGREFLYPAAVAAFMRDFLKRGEYVGGPKDLLTRREREIVTLIADSYTGKEIAEKLVISEKTVERHRGNILLKLGLRDRVALTRYAIRRGLIEA</sequence>
<dbReference type="SMART" id="SM00387">
    <property type="entry name" value="HATPase_c"/>
    <property type="match status" value="1"/>
</dbReference>
<dbReference type="SUPFAM" id="SSF46894">
    <property type="entry name" value="C-terminal effector domain of the bipartite response regulators"/>
    <property type="match status" value="1"/>
</dbReference>
<feature type="region of interest" description="Disordered" evidence="4">
    <location>
        <begin position="127"/>
        <end position="148"/>
    </location>
</feature>
<keyword evidence="3" id="KW-0804">Transcription</keyword>
<proteinExistence type="predicted"/>
<dbReference type="Pfam" id="PF18546">
    <property type="entry name" value="MetOD1"/>
    <property type="match status" value="1"/>
</dbReference>
<organism evidence="6">
    <name type="scientific">uncultured Solirubrobacteraceae bacterium</name>
    <dbReference type="NCBI Taxonomy" id="1162706"/>
    <lineage>
        <taxon>Bacteria</taxon>
        <taxon>Bacillati</taxon>
        <taxon>Actinomycetota</taxon>
        <taxon>Thermoleophilia</taxon>
        <taxon>Solirubrobacterales</taxon>
        <taxon>Solirubrobacteraceae</taxon>
        <taxon>environmental samples</taxon>
    </lineage>
</organism>
<keyword evidence="2" id="KW-0238">DNA-binding</keyword>
<evidence type="ECO:0000256" key="2">
    <source>
        <dbReference type="ARBA" id="ARBA00023125"/>
    </source>
</evidence>
<evidence type="ECO:0000256" key="4">
    <source>
        <dbReference type="SAM" id="MobiDB-lite"/>
    </source>
</evidence>
<dbReference type="CDD" id="cd06170">
    <property type="entry name" value="LuxR_C_like"/>
    <property type="match status" value="1"/>
</dbReference>
<dbReference type="Gene3D" id="3.30.565.10">
    <property type="entry name" value="Histidine kinase-like ATPase, C-terminal domain"/>
    <property type="match status" value="1"/>
</dbReference>
<dbReference type="PRINTS" id="PR00038">
    <property type="entry name" value="HTHLUXR"/>
</dbReference>
<dbReference type="PANTHER" id="PTHR44688:SF16">
    <property type="entry name" value="DNA-BINDING TRANSCRIPTIONAL ACTIVATOR DEVR_DOSR"/>
    <property type="match status" value="1"/>
</dbReference>
<keyword evidence="1" id="KW-0805">Transcription regulation</keyword>
<dbReference type="EMBL" id="CADCVQ010000064">
    <property type="protein sequence ID" value="CAA9492584.1"/>
    <property type="molecule type" value="Genomic_DNA"/>
</dbReference>
<dbReference type="GO" id="GO:0006355">
    <property type="term" value="P:regulation of DNA-templated transcription"/>
    <property type="evidence" value="ECO:0007669"/>
    <property type="project" value="InterPro"/>
</dbReference>
<dbReference type="Pfam" id="PF13581">
    <property type="entry name" value="HATPase_c_2"/>
    <property type="match status" value="1"/>
</dbReference>
<dbReference type="PANTHER" id="PTHR44688">
    <property type="entry name" value="DNA-BINDING TRANSCRIPTIONAL ACTIVATOR DEVR_DOSR"/>
    <property type="match status" value="1"/>
</dbReference>
<dbReference type="InterPro" id="IPR000792">
    <property type="entry name" value="Tscrpt_reg_LuxR_C"/>
</dbReference>
<gene>
    <name evidence="6" type="ORF">AVDCRST_MAG67-1359</name>
</gene>
<dbReference type="GO" id="GO:0003677">
    <property type="term" value="F:DNA binding"/>
    <property type="evidence" value="ECO:0007669"/>
    <property type="project" value="UniProtKB-KW"/>
</dbReference>
<evidence type="ECO:0000313" key="6">
    <source>
        <dbReference type="EMBL" id="CAA9492584.1"/>
    </source>
</evidence>
<dbReference type="InterPro" id="IPR036890">
    <property type="entry name" value="HATPase_C_sf"/>
</dbReference>
<protein>
    <recommendedName>
        <fullName evidence="5">HTH luxR-type domain-containing protein</fullName>
    </recommendedName>
</protein>
<dbReference type="PROSITE" id="PS50043">
    <property type="entry name" value="HTH_LUXR_2"/>
    <property type="match status" value="1"/>
</dbReference>
<dbReference type="SUPFAM" id="SSF55874">
    <property type="entry name" value="ATPase domain of HSP90 chaperone/DNA topoisomerase II/histidine kinase"/>
    <property type="match status" value="1"/>
</dbReference>
<name>A0A6J4S9P7_9ACTN</name>
<dbReference type="AlphaFoldDB" id="A0A6J4S9P7"/>
<dbReference type="InterPro" id="IPR003594">
    <property type="entry name" value="HATPase_dom"/>
</dbReference>
<dbReference type="Pfam" id="PF00196">
    <property type="entry name" value="GerE"/>
    <property type="match status" value="1"/>
</dbReference>
<reference evidence="6" key="1">
    <citation type="submission" date="2020-02" db="EMBL/GenBank/DDBJ databases">
        <authorList>
            <person name="Meier V. D."/>
        </authorList>
    </citation>
    <scope>NUCLEOTIDE SEQUENCE</scope>
    <source>
        <strain evidence="6">AVDCRST_MAG67</strain>
    </source>
</reference>
<dbReference type="InterPro" id="IPR041359">
    <property type="entry name" value="MetOD1"/>
</dbReference>
<dbReference type="CDD" id="cd16936">
    <property type="entry name" value="HATPase_RsbW-like"/>
    <property type="match status" value="1"/>
</dbReference>
<evidence type="ECO:0000256" key="3">
    <source>
        <dbReference type="ARBA" id="ARBA00023163"/>
    </source>
</evidence>
<feature type="domain" description="HTH luxR-type" evidence="5">
    <location>
        <begin position="356"/>
        <end position="421"/>
    </location>
</feature>